<evidence type="ECO:0000313" key="5">
    <source>
        <dbReference type="Proteomes" id="UP000614469"/>
    </source>
</evidence>
<evidence type="ECO:0000256" key="1">
    <source>
        <dbReference type="ARBA" id="ARBA00022723"/>
    </source>
</evidence>
<dbReference type="InterPro" id="IPR017706">
    <property type="entry name" value="Peptidase_M20/DapE_YgeY"/>
</dbReference>
<dbReference type="InterPro" id="IPR002933">
    <property type="entry name" value="Peptidase_M20"/>
</dbReference>
<keyword evidence="1" id="KW-0479">Metal-binding</keyword>
<reference evidence="4 5" key="1">
    <citation type="submission" date="2020-08" db="EMBL/GenBank/DDBJ databases">
        <title>Bridging the membrane lipid divide: bacteria of the FCB group superphylum have the potential to synthesize archaeal ether lipids.</title>
        <authorList>
            <person name="Villanueva L."/>
            <person name="Von Meijenfeldt F.A.B."/>
            <person name="Westbye A.B."/>
            <person name="Yadav S."/>
            <person name="Hopmans E.C."/>
            <person name="Dutilh B.E."/>
            <person name="Sinninghe Damste J.S."/>
        </authorList>
    </citation>
    <scope>NUCLEOTIDE SEQUENCE [LARGE SCALE GENOMIC DNA]</scope>
    <source>
        <strain evidence="4">NIOZ-UU36</strain>
    </source>
</reference>
<dbReference type="Pfam" id="PF07687">
    <property type="entry name" value="M20_dimer"/>
    <property type="match status" value="1"/>
</dbReference>
<sequence length="414" mass="46194">MEYSKDEAVQEIKKRVNAAHDDIVQFMRDIVAIPSMDGQLKDVGERIGAEMTKLGFDEVRFDKMGNILGRIGKGKRVIVYDSHIDTVGIGDLADWEWDPFVGKVEDGILFARGAVDEKGSTPGMVYGLAMARDLGLLEDTTAYYFGNMEEWCDGIAPNIFVEVDPGIRPDFVVIGEPTKMQIYHGHKGRIELKITASGKSAHAASHYLGDNAVYKMMAIITQIRELDRRFRLGLGSHPKQGNPSIAVTDVRARTDSLNAVPNQFSIYLDRRITSNEPHDEVIAQVKGLIPDYLQGEITVEELFYDEPSYTGFKFPVSKFYPAWLLDDTHPMTQAGQDTIETLWGERRKLGTWDFSTNGTYWAGKAGIPSIGFGPGNEKFAHAILEQVPLKEVVDATQFYALFPMILSEKMIAEG</sequence>
<dbReference type="PANTHER" id="PTHR43808">
    <property type="entry name" value="ACETYLORNITHINE DEACETYLASE"/>
    <property type="match status" value="1"/>
</dbReference>
<dbReference type="NCBIfam" id="TIGR03526">
    <property type="entry name" value="selenium_YgeY"/>
    <property type="match status" value="1"/>
</dbReference>
<dbReference type="SUPFAM" id="SSF53187">
    <property type="entry name" value="Zn-dependent exopeptidases"/>
    <property type="match status" value="1"/>
</dbReference>
<evidence type="ECO:0000313" key="4">
    <source>
        <dbReference type="EMBL" id="MBC8336153.1"/>
    </source>
</evidence>
<dbReference type="InterPro" id="IPR011650">
    <property type="entry name" value="Peptidase_M20_dimer"/>
</dbReference>
<evidence type="ECO:0000256" key="2">
    <source>
        <dbReference type="ARBA" id="ARBA00022801"/>
    </source>
</evidence>
<keyword evidence="2 4" id="KW-0378">Hydrolase</keyword>
<organism evidence="4 5">
    <name type="scientific">Candidatus Desulfolinea nitratireducens</name>
    <dbReference type="NCBI Taxonomy" id="2841698"/>
    <lineage>
        <taxon>Bacteria</taxon>
        <taxon>Bacillati</taxon>
        <taxon>Chloroflexota</taxon>
        <taxon>Anaerolineae</taxon>
        <taxon>Anaerolineales</taxon>
        <taxon>Anaerolineales incertae sedis</taxon>
        <taxon>Candidatus Desulfolinea</taxon>
    </lineage>
</organism>
<dbReference type="GO" id="GO:0008777">
    <property type="term" value="F:acetylornithine deacetylase activity"/>
    <property type="evidence" value="ECO:0007669"/>
    <property type="project" value="TreeGrafter"/>
</dbReference>
<dbReference type="InterPro" id="IPR036264">
    <property type="entry name" value="Bact_exopeptidase_dim_dom"/>
</dbReference>
<protein>
    <submittedName>
        <fullName evidence="4">YgeY family selenium metabolism-linked hydrolase</fullName>
    </submittedName>
</protein>
<dbReference type="InterPro" id="IPR050072">
    <property type="entry name" value="Peptidase_M20A"/>
</dbReference>
<dbReference type="Gene3D" id="3.40.630.10">
    <property type="entry name" value="Zn peptidases"/>
    <property type="match status" value="1"/>
</dbReference>
<name>A0A8J6NMH0_9CHLR</name>
<dbReference type="GO" id="GO:0046872">
    <property type="term" value="F:metal ion binding"/>
    <property type="evidence" value="ECO:0007669"/>
    <property type="project" value="UniProtKB-KW"/>
</dbReference>
<dbReference type="AlphaFoldDB" id="A0A8J6NMH0"/>
<dbReference type="NCBIfam" id="NF009555">
    <property type="entry name" value="PRK13004.1"/>
    <property type="match status" value="1"/>
</dbReference>
<evidence type="ECO:0000259" key="3">
    <source>
        <dbReference type="Pfam" id="PF07687"/>
    </source>
</evidence>
<dbReference type="PANTHER" id="PTHR43808:SF31">
    <property type="entry name" value="N-ACETYL-L-CITRULLINE DEACETYLASE"/>
    <property type="match status" value="1"/>
</dbReference>
<feature type="domain" description="Peptidase M20 dimerisation" evidence="3">
    <location>
        <begin position="185"/>
        <end position="289"/>
    </location>
</feature>
<comment type="caution">
    <text evidence="4">The sequence shown here is derived from an EMBL/GenBank/DDBJ whole genome shotgun (WGS) entry which is preliminary data.</text>
</comment>
<dbReference type="Pfam" id="PF01546">
    <property type="entry name" value="Peptidase_M20"/>
    <property type="match status" value="1"/>
</dbReference>
<proteinExistence type="predicted"/>
<dbReference type="GO" id="GO:0006526">
    <property type="term" value="P:L-arginine biosynthetic process"/>
    <property type="evidence" value="ECO:0007669"/>
    <property type="project" value="TreeGrafter"/>
</dbReference>
<dbReference type="SUPFAM" id="SSF55031">
    <property type="entry name" value="Bacterial exopeptidase dimerisation domain"/>
    <property type="match status" value="1"/>
</dbReference>
<dbReference type="EMBL" id="JACNJN010000144">
    <property type="protein sequence ID" value="MBC8336153.1"/>
    <property type="molecule type" value="Genomic_DNA"/>
</dbReference>
<dbReference type="Proteomes" id="UP000614469">
    <property type="component" value="Unassembled WGS sequence"/>
</dbReference>
<gene>
    <name evidence="4" type="ORF">H8E29_12870</name>
</gene>
<dbReference type="Gene3D" id="3.30.70.360">
    <property type="match status" value="1"/>
</dbReference>
<accession>A0A8J6NMH0</accession>